<evidence type="ECO:0000313" key="5">
    <source>
        <dbReference type="Proteomes" id="UP000185161"/>
    </source>
</evidence>
<dbReference type="PANTHER" id="PTHR43798">
    <property type="entry name" value="MONOACYLGLYCEROL LIPASE"/>
    <property type="match status" value="1"/>
</dbReference>
<dbReference type="Proteomes" id="UP000185161">
    <property type="component" value="Chromosome"/>
</dbReference>
<keyword evidence="3" id="KW-0378">Hydrolase</keyword>
<keyword evidence="1" id="KW-0732">Signal</keyword>
<dbReference type="OrthoDB" id="9799612at2"/>
<name>A0A1L6JH26_9SPHN</name>
<dbReference type="InterPro" id="IPR000073">
    <property type="entry name" value="AB_hydrolase_1"/>
</dbReference>
<reference evidence="3" key="1">
    <citation type="submission" date="2016-12" db="EMBL/GenBank/DDBJ databases">
        <title>Whole genome sequencing of Sphingomonas koreensis.</title>
        <authorList>
            <person name="Conlan S."/>
            <person name="Thomas P.J."/>
            <person name="Mullikin J."/>
            <person name="Palmore T.N."/>
            <person name="Frank K.M."/>
            <person name="Segre J.A."/>
        </authorList>
    </citation>
    <scope>NUCLEOTIDE SEQUENCE</scope>
    <source>
        <strain evidence="3">ABOJV</strain>
    </source>
</reference>
<dbReference type="Pfam" id="PF00561">
    <property type="entry name" value="Abhydrolase_1"/>
    <property type="match status" value="1"/>
</dbReference>
<dbReference type="Proteomes" id="UP000286681">
    <property type="component" value="Unassembled WGS sequence"/>
</dbReference>
<dbReference type="GO" id="GO:0016787">
    <property type="term" value="F:hydrolase activity"/>
    <property type="evidence" value="ECO:0007669"/>
    <property type="project" value="UniProtKB-KW"/>
</dbReference>
<keyword evidence="5" id="KW-1185">Reference proteome</keyword>
<dbReference type="EMBL" id="QQWO01000002">
    <property type="protein sequence ID" value="RSV07193.1"/>
    <property type="molecule type" value="Genomic_DNA"/>
</dbReference>
<evidence type="ECO:0000259" key="2">
    <source>
        <dbReference type="Pfam" id="PF00561"/>
    </source>
</evidence>
<protein>
    <submittedName>
        <fullName evidence="4">Alpha/beta fold hydrolase</fullName>
    </submittedName>
    <submittedName>
        <fullName evidence="3">Alpha/beta hydrolase</fullName>
    </submittedName>
</protein>
<evidence type="ECO:0000256" key="1">
    <source>
        <dbReference type="SAM" id="SignalP"/>
    </source>
</evidence>
<accession>A0A1L6JH26</accession>
<dbReference type="PRINTS" id="PR00111">
    <property type="entry name" value="ABHYDROLASE"/>
</dbReference>
<reference evidence="4 6" key="3">
    <citation type="submission" date="2018-07" db="EMBL/GenBank/DDBJ databases">
        <title>Genomic and Epidemiologic Investigation of an Indolent Hospital Outbreak.</title>
        <authorList>
            <person name="Johnson R.C."/>
            <person name="Deming C."/>
            <person name="Conlan S."/>
            <person name="Zellmer C.J."/>
            <person name="Michelin A.V."/>
            <person name="Lee-Lin S."/>
            <person name="Thomas P.J."/>
            <person name="Park M."/>
            <person name="Weingarten R.A."/>
            <person name="Less J."/>
            <person name="Dekker J.P."/>
            <person name="Frank K.M."/>
            <person name="Musser K.A."/>
            <person name="Mcquiston J.R."/>
            <person name="Henderson D.K."/>
            <person name="Lau A.F."/>
            <person name="Palmore T.N."/>
            <person name="Segre J.A."/>
        </authorList>
    </citation>
    <scope>NUCLEOTIDE SEQUENCE [LARGE SCALE GENOMIC DNA]</scope>
    <source>
        <strain evidence="4 6">SK-NIH.Env10_0317</strain>
    </source>
</reference>
<sequence>MFATIRSHLLLAAAALATPLAAHAQTKPAVAAQPTPVRSGTVEVAGIAYYYEIRGQGEPLLLLHGGLGSIDMFAPILPALAAGRQVIAVDLQGHGRTPLGTRPIAIEPMGSDMSILLDKLGYKQVDVMGYSMGAGVAFQLAARHPDRVRRLALVSMTLSTSGIQPEMVPIQRQLTAAMAPMMKETPMYTGYVARAPKPEDFPRLLDQMGDLMRRDFDWSAQVKALTMPVMLVVGDADMWRPEGSVEFFKLLGGGQRDGGWQREHVTKHRLAILPGRTHYDIFLAPELVRTVRPFLDGKEGRVDWQ</sequence>
<dbReference type="KEGG" id="skr:BRX40_20565"/>
<evidence type="ECO:0000313" key="3">
    <source>
        <dbReference type="EMBL" id="APR55213.1"/>
    </source>
</evidence>
<dbReference type="EMBL" id="CP018820">
    <property type="protein sequence ID" value="APR55213.1"/>
    <property type="molecule type" value="Genomic_DNA"/>
</dbReference>
<dbReference type="GeneID" id="44134962"/>
<dbReference type="AlphaFoldDB" id="A0A1L6JH26"/>
<gene>
    <name evidence="3" type="ORF">BRX40_20565</name>
    <name evidence="4" type="ORF">CA257_03160</name>
</gene>
<organism evidence="3 5">
    <name type="scientific">Sphingomonas koreensis</name>
    <dbReference type="NCBI Taxonomy" id="93064"/>
    <lineage>
        <taxon>Bacteria</taxon>
        <taxon>Pseudomonadati</taxon>
        <taxon>Pseudomonadota</taxon>
        <taxon>Alphaproteobacteria</taxon>
        <taxon>Sphingomonadales</taxon>
        <taxon>Sphingomonadaceae</taxon>
        <taxon>Sphingomonas</taxon>
    </lineage>
</organism>
<dbReference type="InterPro" id="IPR050266">
    <property type="entry name" value="AB_hydrolase_sf"/>
</dbReference>
<dbReference type="STRING" id="93064.BRX40_20565"/>
<feature type="chain" id="PRO_5042338645" evidence="1">
    <location>
        <begin position="25"/>
        <end position="305"/>
    </location>
</feature>
<feature type="domain" description="AB hydrolase-1" evidence="2">
    <location>
        <begin position="59"/>
        <end position="174"/>
    </location>
</feature>
<feature type="signal peptide" evidence="1">
    <location>
        <begin position="1"/>
        <end position="24"/>
    </location>
</feature>
<dbReference type="SUPFAM" id="SSF53474">
    <property type="entry name" value="alpha/beta-Hydrolases"/>
    <property type="match status" value="1"/>
</dbReference>
<dbReference type="Gene3D" id="3.40.50.1820">
    <property type="entry name" value="alpha/beta hydrolase"/>
    <property type="match status" value="1"/>
</dbReference>
<evidence type="ECO:0000313" key="4">
    <source>
        <dbReference type="EMBL" id="RSV07193.1"/>
    </source>
</evidence>
<proteinExistence type="predicted"/>
<dbReference type="RefSeq" id="WP_075153373.1">
    <property type="nucleotide sequence ID" value="NZ_CP018820.1"/>
</dbReference>
<reference evidence="5" key="2">
    <citation type="submission" date="2016-12" db="EMBL/GenBank/DDBJ databases">
        <title>Whole genome sequencing of Sphingomonas sp. ABOJV.</title>
        <authorList>
            <person name="Conlan S."/>
            <person name="Thomas P.J."/>
            <person name="Mullikin J."/>
            <person name="Palmore T.N."/>
            <person name="Frank K.M."/>
            <person name="Segre J.A."/>
        </authorList>
    </citation>
    <scope>NUCLEOTIDE SEQUENCE [LARGE SCALE GENOMIC DNA]</scope>
    <source>
        <strain evidence="5">ABOJV</strain>
    </source>
</reference>
<evidence type="ECO:0000313" key="6">
    <source>
        <dbReference type="Proteomes" id="UP000286681"/>
    </source>
</evidence>
<dbReference type="SMR" id="A0A1L6JH26"/>
<dbReference type="InterPro" id="IPR029058">
    <property type="entry name" value="AB_hydrolase_fold"/>
</dbReference>